<dbReference type="EMBL" id="CP034710">
    <property type="protein sequence ID" value="AZT39727.1"/>
    <property type="molecule type" value="Genomic_DNA"/>
</dbReference>
<evidence type="ECO:0000313" key="2">
    <source>
        <dbReference type="EMBL" id="AZT39727.1"/>
    </source>
</evidence>
<proteinExistence type="predicted"/>
<feature type="transmembrane region" description="Helical" evidence="1">
    <location>
        <begin position="12"/>
        <end position="30"/>
    </location>
</feature>
<dbReference type="InterPro" id="IPR047756">
    <property type="entry name" value="IcmT-like"/>
</dbReference>
<keyword evidence="1" id="KW-0812">Transmembrane</keyword>
<evidence type="ECO:0000256" key="1">
    <source>
        <dbReference type="SAM" id="Phobius"/>
    </source>
</evidence>
<gene>
    <name evidence="3" type="ORF">EL007_24225</name>
    <name evidence="2" type="ORF">ELZ88_24735</name>
</gene>
<keyword evidence="1" id="KW-0472">Membrane</keyword>
<protein>
    <submittedName>
        <fullName evidence="2">Conjugal transfer protein</fullName>
    </submittedName>
</protein>
<dbReference type="EMBL" id="CP034699">
    <property type="protein sequence ID" value="AZT44370.1"/>
    <property type="molecule type" value="Genomic_DNA"/>
</dbReference>
<organism evidence="2">
    <name type="scientific">Salmonella enterica subsp. enterica serovar Karamoja</name>
    <dbReference type="NCBI Taxonomy" id="2500153"/>
    <lineage>
        <taxon>Bacteria</taxon>
        <taxon>Pseudomonadati</taxon>
        <taxon>Pseudomonadota</taxon>
        <taxon>Gammaproteobacteria</taxon>
        <taxon>Enterobacterales</taxon>
        <taxon>Enterobacteriaceae</taxon>
        <taxon>Salmonella</taxon>
    </lineage>
</organism>
<keyword evidence="1" id="KW-1133">Transmembrane helix</keyword>
<dbReference type="AlphaFoldDB" id="A0A3Q9MM78"/>
<dbReference type="NCBIfam" id="NF038220">
    <property type="entry name" value="IcmT_TraK"/>
    <property type="match status" value="1"/>
</dbReference>
<dbReference type="RefSeq" id="WP_168445611.1">
    <property type="nucleotide sequence ID" value="NZ_CP034699.1"/>
</dbReference>
<feature type="transmembrane region" description="Helical" evidence="1">
    <location>
        <begin position="36"/>
        <end position="63"/>
    </location>
</feature>
<sequence>MNISPWRDASRRLEIFGIPALLLPLYFAWFHWPCLMTIYLCTLLIGIFKVISLFGYTLTVLWFRIMHWLRGNHITGRPWWYRRFFE</sequence>
<accession>A0A3Q9MM78</accession>
<geneLocation type="plasmid" evidence="3">
    <name>pRSE40</name>
</geneLocation>
<name>A0A3Q9MM78_SALET</name>
<geneLocation type="plasmid" evidence="2">
    <name>pRSE21</name>
</geneLocation>
<reference evidence="2" key="1">
    <citation type="submission" date="2018-12" db="EMBL/GenBank/DDBJ databases">
        <title>Complete genome sequences of twenty non-typhoidal Salmonella isolates from Rwanda.</title>
        <authorList>
            <person name="Byukusenge M."/>
            <person name="Li L."/>
            <person name="Subhashinie K."/>
            <person name="Nzayirambaho M."/>
            <person name="Kuchipudi S.V."/>
            <person name="Jayarao B.M."/>
        </authorList>
    </citation>
    <scope>NUCLEOTIDE SEQUENCE</scope>
    <source>
        <strain evidence="2">RSE21</strain>
        <strain evidence="3">RSE40</strain>
        <plasmid evidence="2">pRSE21</plasmid>
        <plasmid evidence="3">pRSE40</plasmid>
    </source>
</reference>
<keyword evidence="2" id="KW-0614">Plasmid</keyword>
<evidence type="ECO:0000313" key="3">
    <source>
        <dbReference type="EMBL" id="AZT44370.1"/>
    </source>
</evidence>